<dbReference type="GO" id="GO:0102127">
    <property type="term" value="F:8-oxoguanine deaminase activity"/>
    <property type="evidence" value="ECO:0007669"/>
    <property type="project" value="UniProtKB-EC"/>
</dbReference>
<comment type="caution">
    <text evidence="6">The sequence shown here is derived from an EMBL/GenBank/DDBJ whole genome shotgun (WGS) entry which is preliminary data.</text>
</comment>
<dbReference type="GO" id="GO:0019239">
    <property type="term" value="F:deaminase activity"/>
    <property type="evidence" value="ECO:0007669"/>
    <property type="project" value="UniProtKB-ARBA"/>
</dbReference>
<dbReference type="InterPro" id="IPR011059">
    <property type="entry name" value="Metal-dep_hydrolase_composite"/>
</dbReference>
<reference evidence="6 7" key="2">
    <citation type="submission" date="2019-02" db="EMBL/GenBank/DDBJ databases">
        <title>'Lichenibacterium ramalinii' gen. nov. sp. nov., 'Lichenibacterium minor' gen. nov. sp. nov.</title>
        <authorList>
            <person name="Pankratov T."/>
        </authorList>
    </citation>
    <scope>NUCLEOTIDE SEQUENCE [LARGE SCALE GENOMIC DNA]</scope>
    <source>
        <strain evidence="6 7">RmlP001</strain>
    </source>
</reference>
<dbReference type="Gene3D" id="2.30.40.10">
    <property type="entry name" value="Urease, subunit C, domain 1"/>
    <property type="match status" value="1"/>
</dbReference>
<dbReference type="Proteomes" id="UP000289411">
    <property type="component" value="Unassembled WGS sequence"/>
</dbReference>
<dbReference type="Gene3D" id="3.20.20.140">
    <property type="entry name" value="Metal-dependent hydrolases"/>
    <property type="match status" value="1"/>
</dbReference>
<evidence type="ECO:0000256" key="3">
    <source>
        <dbReference type="ARBA" id="ARBA00022801"/>
    </source>
</evidence>
<dbReference type="AlphaFoldDB" id="A0A4Q2RDX6"/>
<protein>
    <submittedName>
        <fullName evidence="6">8-oxoguanine deaminase</fullName>
        <ecNumber evidence="6">3.5.4.32</ecNumber>
    </submittedName>
</protein>
<dbReference type="InterPro" id="IPR050287">
    <property type="entry name" value="MTA/SAH_deaminase"/>
</dbReference>
<keyword evidence="3 6" id="KW-0378">Hydrolase</keyword>
<dbReference type="GO" id="GO:0046872">
    <property type="term" value="F:metal ion binding"/>
    <property type="evidence" value="ECO:0007669"/>
    <property type="project" value="UniProtKB-KW"/>
</dbReference>
<dbReference type="InterPro" id="IPR006680">
    <property type="entry name" value="Amidohydro-rel"/>
</dbReference>
<sequence>MSAAPARLWIKDPLAVAAPGAERGLVVAGRTIAELVPAGGEPSAPCAVFDASRHVVLPGLVNTHHHFYQTLTRAHPAAINKPLFPWLKALYPLWARLTPDDLRAAVRIALVELLMSGCTTAADHHYLYPAGLEQAVDIEVEAAREVGLRMTVTRGSMNLSEKDGGLPPDAVVQDQDTILRDSERVLALFHDPKPGADIQIGLAPCSPFTVTERLLRETAALAERFDCPLHTHLAETADETEFCVARYGCRPVDLLERNGWLVPRAWMAHGIHFDDAEVARLGRHGVGVCHCAASNMVLASGICRTVELEAAGVKVGLGVDGSASNDASNMMEALRQALMIGRLRYGAEKVTHHDVIRWGTEGSARCLGRDDIGRIAPGLQADLALFTLDETRFAGAHDPLAALILCNAHRADRVMVGGRWRVEDGQPVGLDLAKMIADQRQAARRFA</sequence>
<dbReference type="SUPFAM" id="SSF51556">
    <property type="entry name" value="Metallo-dependent hydrolases"/>
    <property type="match status" value="1"/>
</dbReference>
<dbReference type="InterPro" id="IPR032466">
    <property type="entry name" value="Metal_Hydrolase"/>
</dbReference>
<reference evidence="6 7" key="1">
    <citation type="submission" date="2018-09" db="EMBL/GenBank/DDBJ databases">
        <authorList>
            <person name="Grouzdev D.S."/>
            <person name="Krutkina M.S."/>
        </authorList>
    </citation>
    <scope>NUCLEOTIDE SEQUENCE [LARGE SCALE GENOMIC DNA]</scope>
    <source>
        <strain evidence="6 7">RmlP001</strain>
    </source>
</reference>
<organism evidence="6 7">
    <name type="scientific">Lichenibacterium ramalinae</name>
    <dbReference type="NCBI Taxonomy" id="2316527"/>
    <lineage>
        <taxon>Bacteria</taxon>
        <taxon>Pseudomonadati</taxon>
        <taxon>Pseudomonadota</taxon>
        <taxon>Alphaproteobacteria</taxon>
        <taxon>Hyphomicrobiales</taxon>
        <taxon>Lichenihabitantaceae</taxon>
        <taxon>Lichenibacterium</taxon>
    </lineage>
</organism>
<dbReference type="PANTHER" id="PTHR43794:SF11">
    <property type="entry name" value="AMIDOHYDROLASE-RELATED DOMAIN-CONTAINING PROTEIN"/>
    <property type="match status" value="1"/>
</dbReference>
<dbReference type="PANTHER" id="PTHR43794">
    <property type="entry name" value="AMINOHYDROLASE SSNA-RELATED"/>
    <property type="match status" value="1"/>
</dbReference>
<evidence type="ECO:0000313" key="7">
    <source>
        <dbReference type="Proteomes" id="UP000289411"/>
    </source>
</evidence>
<feature type="domain" description="Amidohydrolase-related" evidence="5">
    <location>
        <begin position="55"/>
        <end position="420"/>
    </location>
</feature>
<proteinExistence type="inferred from homology"/>
<keyword evidence="7" id="KW-1185">Reference proteome</keyword>
<keyword evidence="2" id="KW-0479">Metal-binding</keyword>
<dbReference type="RefSeq" id="WP_129220436.1">
    <property type="nucleotide sequence ID" value="NZ_QYBC01000014.1"/>
</dbReference>
<dbReference type="OrthoDB" id="9796020at2"/>
<dbReference type="EC" id="3.5.4.32" evidence="6"/>
<dbReference type="Pfam" id="PF01979">
    <property type="entry name" value="Amidohydro_1"/>
    <property type="match status" value="1"/>
</dbReference>
<dbReference type="CDD" id="cd01298">
    <property type="entry name" value="ATZ_TRZ_like"/>
    <property type="match status" value="1"/>
</dbReference>
<evidence type="ECO:0000256" key="1">
    <source>
        <dbReference type="ARBA" id="ARBA00006745"/>
    </source>
</evidence>
<evidence type="ECO:0000259" key="5">
    <source>
        <dbReference type="Pfam" id="PF01979"/>
    </source>
</evidence>
<dbReference type="FunFam" id="3.20.20.140:FF:000014">
    <property type="entry name" value="5-methylthioadenosine/S-adenosylhomocysteine deaminase"/>
    <property type="match status" value="1"/>
</dbReference>
<accession>A0A4Q2RDX6</accession>
<evidence type="ECO:0000313" key="6">
    <source>
        <dbReference type="EMBL" id="RYB03481.1"/>
    </source>
</evidence>
<evidence type="ECO:0000256" key="2">
    <source>
        <dbReference type="ARBA" id="ARBA00022723"/>
    </source>
</evidence>
<comment type="similarity">
    <text evidence="1">Belongs to the metallo-dependent hydrolases superfamily. ATZ/TRZ family.</text>
</comment>
<dbReference type="NCBIfam" id="NF006055">
    <property type="entry name" value="PRK08203.1"/>
    <property type="match status" value="1"/>
</dbReference>
<evidence type="ECO:0000256" key="4">
    <source>
        <dbReference type="ARBA" id="ARBA00022833"/>
    </source>
</evidence>
<gene>
    <name evidence="6" type="ORF">D3272_17145</name>
</gene>
<dbReference type="SUPFAM" id="SSF51338">
    <property type="entry name" value="Composite domain of metallo-dependent hydrolases"/>
    <property type="match status" value="1"/>
</dbReference>
<dbReference type="EMBL" id="QYBC01000014">
    <property type="protein sequence ID" value="RYB03481.1"/>
    <property type="molecule type" value="Genomic_DNA"/>
</dbReference>
<name>A0A4Q2RDX6_9HYPH</name>
<keyword evidence="4" id="KW-0862">Zinc</keyword>